<dbReference type="InterPro" id="IPR013210">
    <property type="entry name" value="LRR_N_plant-typ"/>
</dbReference>
<reference evidence="5 6" key="1">
    <citation type="submission" date="2018-09" db="EMBL/GenBank/DDBJ databases">
        <title>A high-quality reference genome of wild soybean provides a powerful tool to mine soybean genomes.</title>
        <authorList>
            <person name="Xie M."/>
            <person name="Chung C.Y.L."/>
            <person name="Li M.-W."/>
            <person name="Wong F.-L."/>
            <person name="Chan T.-F."/>
            <person name="Lam H.-M."/>
        </authorList>
    </citation>
    <scope>NUCLEOTIDE SEQUENCE [LARGE SCALE GENOMIC DNA]</scope>
    <source>
        <strain evidence="6">cv. W05</strain>
        <tissue evidence="5">Hypocotyl of etiolated seedlings</tissue>
    </source>
</reference>
<keyword evidence="3" id="KW-0732">Signal</keyword>
<gene>
    <name evidence="5" type="ORF">D0Y65_017846</name>
</gene>
<keyword evidence="2" id="KW-0677">Repeat</keyword>
<keyword evidence="6" id="KW-1185">Reference proteome</keyword>
<organism evidence="5 6">
    <name type="scientific">Glycine soja</name>
    <name type="common">Wild soybean</name>
    <dbReference type="NCBI Taxonomy" id="3848"/>
    <lineage>
        <taxon>Eukaryota</taxon>
        <taxon>Viridiplantae</taxon>
        <taxon>Streptophyta</taxon>
        <taxon>Embryophyta</taxon>
        <taxon>Tracheophyta</taxon>
        <taxon>Spermatophyta</taxon>
        <taxon>Magnoliopsida</taxon>
        <taxon>eudicotyledons</taxon>
        <taxon>Gunneridae</taxon>
        <taxon>Pentapetalae</taxon>
        <taxon>rosids</taxon>
        <taxon>fabids</taxon>
        <taxon>Fabales</taxon>
        <taxon>Fabaceae</taxon>
        <taxon>Papilionoideae</taxon>
        <taxon>50 kb inversion clade</taxon>
        <taxon>NPAAA clade</taxon>
        <taxon>indigoferoid/millettioid clade</taxon>
        <taxon>Phaseoleae</taxon>
        <taxon>Glycine</taxon>
        <taxon>Glycine subgen. Soja</taxon>
    </lineage>
</organism>
<evidence type="ECO:0000256" key="1">
    <source>
        <dbReference type="ARBA" id="ARBA00022614"/>
    </source>
</evidence>
<dbReference type="Proteomes" id="UP000289340">
    <property type="component" value="Chromosome 7"/>
</dbReference>
<sequence>MIVMRIMKSTVGVCFLFFLLLEAIRCEGCWKEERDALLGLHSRFVNPYYTSDGPDCCQWGGVKCNSSTGRVAQLYISLPEYRTLNYSDFVVFKDLKCILIS</sequence>
<feature type="chain" id="PRO_5018998770" description="Leucine-rich repeat-containing N-terminal plant-type domain-containing protein" evidence="3">
    <location>
        <begin position="27"/>
        <end position="101"/>
    </location>
</feature>
<dbReference type="EMBL" id="QZWG01000007">
    <property type="protein sequence ID" value="RZC02917.1"/>
    <property type="molecule type" value="Genomic_DNA"/>
</dbReference>
<feature type="domain" description="Leucine-rich repeat-containing N-terminal plant-type" evidence="4">
    <location>
        <begin position="32"/>
        <end position="65"/>
    </location>
</feature>
<keyword evidence="1" id="KW-0433">Leucine-rich repeat</keyword>
<dbReference type="InterPro" id="IPR032675">
    <property type="entry name" value="LRR_dom_sf"/>
</dbReference>
<comment type="caution">
    <text evidence="5">The sequence shown here is derived from an EMBL/GenBank/DDBJ whole genome shotgun (WGS) entry which is preliminary data.</text>
</comment>
<evidence type="ECO:0000256" key="3">
    <source>
        <dbReference type="SAM" id="SignalP"/>
    </source>
</evidence>
<proteinExistence type="predicted"/>
<evidence type="ECO:0000259" key="4">
    <source>
        <dbReference type="Pfam" id="PF08263"/>
    </source>
</evidence>
<accession>A0A445JWP8</accession>
<dbReference type="AlphaFoldDB" id="A0A445JWP8"/>
<evidence type="ECO:0000256" key="2">
    <source>
        <dbReference type="ARBA" id="ARBA00022737"/>
    </source>
</evidence>
<feature type="signal peptide" evidence="3">
    <location>
        <begin position="1"/>
        <end position="26"/>
    </location>
</feature>
<name>A0A445JWP8_GLYSO</name>
<dbReference type="Gene3D" id="3.80.10.10">
    <property type="entry name" value="Ribonuclease Inhibitor"/>
    <property type="match status" value="1"/>
</dbReference>
<protein>
    <recommendedName>
        <fullName evidence="4">Leucine-rich repeat-containing N-terminal plant-type domain-containing protein</fullName>
    </recommendedName>
</protein>
<evidence type="ECO:0000313" key="5">
    <source>
        <dbReference type="EMBL" id="RZC02917.1"/>
    </source>
</evidence>
<dbReference type="Pfam" id="PF08263">
    <property type="entry name" value="LRRNT_2"/>
    <property type="match status" value="1"/>
</dbReference>
<evidence type="ECO:0000313" key="6">
    <source>
        <dbReference type="Proteomes" id="UP000289340"/>
    </source>
</evidence>